<dbReference type="Pfam" id="PF05284">
    <property type="entry name" value="DUF736"/>
    <property type="match status" value="1"/>
</dbReference>
<feature type="compositionally biased region" description="Basic and acidic residues" evidence="1">
    <location>
        <begin position="106"/>
        <end position="124"/>
    </location>
</feature>
<organism evidence="2 3">
    <name type="scientific">Xanthobacter agilis</name>
    <dbReference type="NCBI Taxonomy" id="47492"/>
    <lineage>
        <taxon>Bacteria</taxon>
        <taxon>Pseudomonadati</taxon>
        <taxon>Pseudomonadota</taxon>
        <taxon>Alphaproteobacteria</taxon>
        <taxon>Hyphomicrobiales</taxon>
        <taxon>Xanthobacteraceae</taxon>
        <taxon>Xanthobacter</taxon>
    </lineage>
</organism>
<dbReference type="Proteomes" id="UP001241747">
    <property type="component" value="Unassembled WGS sequence"/>
</dbReference>
<comment type="caution">
    <text evidence="2">The sequence shown here is derived from an EMBL/GenBank/DDBJ whole genome shotgun (WGS) entry which is preliminary data.</text>
</comment>
<accession>A0ABU0LAS2</accession>
<keyword evidence="3" id="KW-1185">Reference proteome</keyword>
<dbReference type="InterPro" id="IPR007948">
    <property type="entry name" value="DUF736"/>
</dbReference>
<evidence type="ECO:0000256" key="1">
    <source>
        <dbReference type="SAM" id="MobiDB-lite"/>
    </source>
</evidence>
<sequence length="271" mass="29123">MGDRLQPANDATAKKLKIGKQPRPPVDDGRALPSKVRGKVDATAGLPPFSCPARRPTATSVVFLGFPVSHINGVLEWIGSDRRPAAPRSSSRNARRQLFSAALTTPRDKSRGDPDPALHREAKKPSPHAFHFVPALTGAGPIVPGRTTTIEVAIGAARRKKEHGMATIGTFTKNDNGSAGFTGAVKTLTLNVKTVKFVPTEGDSERGPDFRIFAGATEFGAAWKKTARETQREYLSVKLDDPSFPAPIYASLVEGEDGEGHNLIWSRRNGD</sequence>
<protein>
    <submittedName>
        <fullName evidence="2">Uncharacterized protein (DUF736 family)</fullName>
    </submittedName>
</protein>
<evidence type="ECO:0000313" key="3">
    <source>
        <dbReference type="Proteomes" id="UP001241747"/>
    </source>
</evidence>
<dbReference type="EMBL" id="JAUSVY010000002">
    <property type="protein sequence ID" value="MDQ0504224.1"/>
    <property type="molecule type" value="Genomic_DNA"/>
</dbReference>
<proteinExistence type="predicted"/>
<evidence type="ECO:0000313" key="2">
    <source>
        <dbReference type="EMBL" id="MDQ0504224.1"/>
    </source>
</evidence>
<feature type="region of interest" description="Disordered" evidence="1">
    <location>
        <begin position="99"/>
        <end position="125"/>
    </location>
</feature>
<feature type="region of interest" description="Disordered" evidence="1">
    <location>
        <begin position="1"/>
        <end position="50"/>
    </location>
</feature>
<gene>
    <name evidence="2" type="ORF">QOZ94_000998</name>
</gene>
<name>A0ABU0LAS2_XANAG</name>
<reference evidence="2 3" key="1">
    <citation type="submission" date="2023-07" db="EMBL/GenBank/DDBJ databases">
        <title>Genomic Encyclopedia of Type Strains, Phase IV (KMG-IV): sequencing the most valuable type-strain genomes for metagenomic binning, comparative biology and taxonomic classification.</title>
        <authorList>
            <person name="Goeker M."/>
        </authorList>
    </citation>
    <scope>NUCLEOTIDE SEQUENCE [LARGE SCALE GENOMIC DNA]</scope>
    <source>
        <strain evidence="2 3">DSM 3770</strain>
    </source>
</reference>